<evidence type="ECO:0000313" key="2">
    <source>
        <dbReference type="Proteomes" id="UP001497680"/>
    </source>
</evidence>
<accession>A0ACC0CWE9</accession>
<dbReference type="EMBL" id="MU394333">
    <property type="protein sequence ID" value="KAI6084719.1"/>
    <property type="molecule type" value="Genomic_DNA"/>
</dbReference>
<organism evidence="1 2">
    <name type="scientific">Hypoxylon rubiginosum</name>
    <dbReference type="NCBI Taxonomy" id="110542"/>
    <lineage>
        <taxon>Eukaryota</taxon>
        <taxon>Fungi</taxon>
        <taxon>Dikarya</taxon>
        <taxon>Ascomycota</taxon>
        <taxon>Pezizomycotina</taxon>
        <taxon>Sordariomycetes</taxon>
        <taxon>Xylariomycetidae</taxon>
        <taxon>Xylariales</taxon>
        <taxon>Hypoxylaceae</taxon>
        <taxon>Hypoxylon</taxon>
    </lineage>
</organism>
<gene>
    <name evidence="1" type="ORF">F4821DRAFT_279851</name>
</gene>
<comment type="caution">
    <text evidence="1">The sequence shown here is derived from an EMBL/GenBank/DDBJ whole genome shotgun (WGS) entry which is preliminary data.</text>
</comment>
<proteinExistence type="predicted"/>
<reference evidence="1 2" key="1">
    <citation type="journal article" date="2022" name="New Phytol.">
        <title>Ecological generalism drives hyperdiversity of secondary metabolite gene clusters in xylarialean endophytes.</title>
        <authorList>
            <person name="Franco M.E.E."/>
            <person name="Wisecaver J.H."/>
            <person name="Arnold A.E."/>
            <person name="Ju Y.M."/>
            <person name="Slot J.C."/>
            <person name="Ahrendt S."/>
            <person name="Moore L.P."/>
            <person name="Eastman K.E."/>
            <person name="Scott K."/>
            <person name="Konkel Z."/>
            <person name="Mondo S.J."/>
            <person name="Kuo A."/>
            <person name="Hayes R.D."/>
            <person name="Haridas S."/>
            <person name="Andreopoulos B."/>
            <person name="Riley R."/>
            <person name="LaButti K."/>
            <person name="Pangilinan J."/>
            <person name="Lipzen A."/>
            <person name="Amirebrahimi M."/>
            <person name="Yan J."/>
            <person name="Adam C."/>
            <person name="Keymanesh K."/>
            <person name="Ng V."/>
            <person name="Louie K."/>
            <person name="Northen T."/>
            <person name="Drula E."/>
            <person name="Henrissat B."/>
            <person name="Hsieh H.M."/>
            <person name="Youens-Clark K."/>
            <person name="Lutzoni F."/>
            <person name="Miadlikowska J."/>
            <person name="Eastwood D.C."/>
            <person name="Hamelin R.C."/>
            <person name="Grigoriev I.V."/>
            <person name="U'Ren J.M."/>
        </authorList>
    </citation>
    <scope>NUCLEOTIDE SEQUENCE [LARGE SCALE GENOMIC DNA]</scope>
    <source>
        <strain evidence="1 2">ER1909</strain>
    </source>
</reference>
<evidence type="ECO:0000313" key="1">
    <source>
        <dbReference type="EMBL" id="KAI6084719.1"/>
    </source>
</evidence>
<dbReference type="Proteomes" id="UP001497680">
    <property type="component" value="Unassembled WGS sequence"/>
</dbReference>
<sequence>MDVVTEYEGLFFPWVYPWAVEFAERHNIPERVVMLAHAFTYLMVMTLLIFLHNGVKAAYRAYKRRNLRAIPVGNNHVQQDDYPRPIVCTGDDLFGRPEDFNHPLPEGMIGPCGIEQLRGRPARQRSPEDDYMVGPCGIERPGGGLTYVGSRGIEQLQGRPAQRRYRSPEELQNDRSMAYSSQQSDLVGEARYNARMVCGFEDIQRRGLEQRRDYTEDERTLARQDMRSLWRNQEKEFNPMPNMFT</sequence>
<keyword evidence="2" id="KW-1185">Reference proteome</keyword>
<name>A0ACC0CWE9_9PEZI</name>
<protein>
    <submittedName>
        <fullName evidence="1">Uncharacterized protein</fullName>
    </submittedName>
</protein>